<evidence type="ECO:0000256" key="2">
    <source>
        <dbReference type="ARBA" id="ARBA00022664"/>
    </source>
</evidence>
<dbReference type="HAMAP" id="MF_03226">
    <property type="entry name" value="YJU2"/>
    <property type="match status" value="1"/>
</dbReference>
<dbReference type="GO" id="GO:0000349">
    <property type="term" value="P:generation of catalytic spliceosome for first transesterification step"/>
    <property type="evidence" value="ECO:0007669"/>
    <property type="project" value="UniProtKB-UniRule"/>
</dbReference>
<evidence type="ECO:0000256" key="8">
    <source>
        <dbReference type="HAMAP-Rule" id="MF_03226"/>
    </source>
</evidence>
<comment type="subcellular location">
    <subcellularLocation>
        <location evidence="1 8">Nucleus</location>
    </subcellularLocation>
</comment>
<feature type="binding site" evidence="8">
    <location>
        <position position="46"/>
    </location>
    <ligand>
        <name>Zn(2+)</name>
        <dbReference type="ChEBI" id="CHEBI:29105"/>
    </ligand>
</feature>
<evidence type="ECO:0000256" key="6">
    <source>
        <dbReference type="ARBA" id="ARBA00023187"/>
    </source>
</evidence>
<name>A0A168SYU6_ABSGL</name>
<keyword evidence="11" id="KW-1185">Reference proteome</keyword>
<organism evidence="10">
    <name type="scientific">Absidia glauca</name>
    <name type="common">Pin mould</name>
    <dbReference type="NCBI Taxonomy" id="4829"/>
    <lineage>
        <taxon>Eukaryota</taxon>
        <taxon>Fungi</taxon>
        <taxon>Fungi incertae sedis</taxon>
        <taxon>Mucoromycota</taxon>
        <taxon>Mucoromycotina</taxon>
        <taxon>Mucoromycetes</taxon>
        <taxon>Mucorales</taxon>
        <taxon>Cunninghamellaceae</taxon>
        <taxon>Absidia</taxon>
    </lineage>
</organism>
<keyword evidence="5 8" id="KW-0862">Zinc</keyword>
<feature type="compositionally biased region" description="Polar residues" evidence="9">
    <location>
        <begin position="234"/>
        <end position="246"/>
    </location>
</feature>
<keyword evidence="3 8" id="KW-0479">Metal-binding</keyword>
<protein>
    <recommendedName>
        <fullName evidence="8">Splicing factor YJU2</fullName>
    </recommendedName>
</protein>
<dbReference type="AlphaFoldDB" id="A0A168SYU6"/>
<evidence type="ECO:0000256" key="5">
    <source>
        <dbReference type="ARBA" id="ARBA00022833"/>
    </source>
</evidence>
<evidence type="ECO:0000256" key="3">
    <source>
        <dbReference type="ARBA" id="ARBA00022723"/>
    </source>
</evidence>
<dbReference type="OrthoDB" id="674963at2759"/>
<keyword evidence="6" id="KW-0508">mRNA splicing</keyword>
<reference evidence="10" key="1">
    <citation type="submission" date="2016-04" db="EMBL/GenBank/DDBJ databases">
        <authorList>
            <person name="Evans L.H."/>
            <person name="Alamgir A."/>
            <person name="Owens N."/>
            <person name="Weber N.D."/>
            <person name="Virtaneva K."/>
            <person name="Barbian K."/>
            <person name="Babar A."/>
            <person name="Rosenke K."/>
        </authorList>
    </citation>
    <scope>NUCLEOTIDE SEQUENCE [LARGE SCALE GENOMIC DNA]</scope>
    <source>
        <strain evidence="10">CBS 101.48</strain>
    </source>
</reference>
<comment type="function">
    <text evidence="8">Part of the spliceosome which catalyzes two sequential transesterification reactions, first the excision of the non-coding intron from pre-mRNA and then the ligation of the coding exons to form the mature mRNA. Plays a role in stabilizing the structure of the spliceosome catalytic core and docking of the branch helix into the active site, producing 5'-exon and lariat intron-3'-intermediates.</text>
</comment>
<dbReference type="STRING" id="4829.A0A168SYU6"/>
<evidence type="ECO:0000256" key="7">
    <source>
        <dbReference type="ARBA" id="ARBA00023242"/>
    </source>
</evidence>
<proteinExistence type="inferred from homology"/>
<dbReference type="InterPro" id="IPR007590">
    <property type="entry name" value="Saf4/Yju2"/>
</dbReference>
<evidence type="ECO:0000256" key="9">
    <source>
        <dbReference type="SAM" id="MobiDB-lite"/>
    </source>
</evidence>
<dbReference type="OMA" id="ENCDYQN"/>
<dbReference type="GO" id="GO:0071006">
    <property type="term" value="C:U2-type catalytic step 1 spliceosome"/>
    <property type="evidence" value="ECO:0007669"/>
    <property type="project" value="UniProtKB-UniRule"/>
</dbReference>
<comment type="similarity">
    <text evidence="8">Belongs to the CWC16 family. YJU2 subfamily.</text>
</comment>
<evidence type="ECO:0000313" key="10">
    <source>
        <dbReference type="EMBL" id="SAM09182.1"/>
    </source>
</evidence>
<keyword evidence="7 8" id="KW-0539">Nucleus</keyword>
<gene>
    <name evidence="10" type="primary">ABSGL_14856.1 scaffold 14966</name>
</gene>
<dbReference type="GO" id="GO:0046872">
    <property type="term" value="F:metal ion binding"/>
    <property type="evidence" value="ECO:0007669"/>
    <property type="project" value="UniProtKB-KW"/>
</dbReference>
<feature type="binding site" evidence="8">
    <location>
        <position position="80"/>
    </location>
    <ligand>
        <name>Zn(2+)</name>
        <dbReference type="ChEBI" id="CHEBI:29105"/>
    </ligand>
</feature>
<keyword evidence="2" id="KW-0507">mRNA processing</keyword>
<dbReference type="Proteomes" id="UP000078561">
    <property type="component" value="Unassembled WGS sequence"/>
</dbReference>
<dbReference type="InParanoid" id="A0A168SYU6"/>
<feature type="region of interest" description="Disordered" evidence="9">
    <location>
        <begin position="184"/>
        <end position="304"/>
    </location>
</feature>
<evidence type="ECO:0000256" key="4">
    <source>
        <dbReference type="ARBA" id="ARBA00022728"/>
    </source>
</evidence>
<dbReference type="Pfam" id="PF04502">
    <property type="entry name" value="Saf4_Yju2"/>
    <property type="match status" value="1"/>
</dbReference>
<comment type="subunit">
    <text evidence="8">Component of the spliceosome. Present in the activated B complex, the catalytically activated B* complex which catalyzes the branching, the catalytic step 1 C complex catalyzing the exon ligation, and the postcatalytic P complex containing the ligated exons (mRNA) and the excised lariat intron.</text>
</comment>
<keyword evidence="4 8" id="KW-0747">Spliceosome</keyword>
<evidence type="ECO:0000313" key="11">
    <source>
        <dbReference type="Proteomes" id="UP000078561"/>
    </source>
</evidence>
<sequence>MSERKVLNKYFPPNFDPAKIPKQKKPKDLQHKVRLMAPFSMRCESCGEYIYKGKKFNARKETVEGERYLSIQIFRFYIRCPRCSAEITFKTDPQNSDYVAENGVSRNFEPWRGDDGTVVDDDDAEEQEDAMASLESRTLDSKREMEIMDALDEIRTRNARSERVSVDDVLDRYSNEIKEQVQERLTAEEQRDEEEAAAAFKSADGISVRKVASSTPPVSAIDLVRQQRQDDQTETTPTSFGKQSAFSKRKLDNGPASNSFGIVVKKKKGDSTASSSMHTPPKPPSKNNALSMLASYSDDDSESD</sequence>
<dbReference type="InterPro" id="IPR043701">
    <property type="entry name" value="Yju2"/>
</dbReference>
<accession>A0A168SYU6</accession>
<evidence type="ECO:0000256" key="1">
    <source>
        <dbReference type="ARBA" id="ARBA00004123"/>
    </source>
</evidence>
<dbReference type="FunCoup" id="A0A168SYU6">
    <property type="interactions" value="447"/>
</dbReference>
<dbReference type="EMBL" id="LT554985">
    <property type="protein sequence ID" value="SAM09182.1"/>
    <property type="molecule type" value="Genomic_DNA"/>
</dbReference>
<dbReference type="PANTHER" id="PTHR12111">
    <property type="entry name" value="SPLICING FACTOR YJU2"/>
    <property type="match status" value="1"/>
</dbReference>
<feature type="binding site" evidence="8">
    <location>
        <position position="83"/>
    </location>
    <ligand>
        <name>Zn(2+)</name>
        <dbReference type="ChEBI" id="CHEBI:29105"/>
    </ligand>
</feature>
<feature type="binding site" evidence="8">
    <location>
        <position position="43"/>
    </location>
    <ligand>
        <name>Zn(2+)</name>
        <dbReference type="ChEBI" id="CHEBI:29105"/>
    </ligand>
</feature>
<dbReference type="PANTHER" id="PTHR12111:SF1">
    <property type="entry name" value="SPLICING FACTOR YJU2"/>
    <property type="match status" value="1"/>
</dbReference>